<dbReference type="PANTHER" id="PTHR43394">
    <property type="entry name" value="ATP-DEPENDENT PERMEASE MDL1, MITOCHONDRIAL"/>
    <property type="match status" value="1"/>
</dbReference>
<evidence type="ECO:0000256" key="3">
    <source>
        <dbReference type="ARBA" id="ARBA00022692"/>
    </source>
</evidence>
<organism evidence="12 13">
    <name type="scientific">Orchesella cincta</name>
    <name type="common">Springtail</name>
    <name type="synonym">Podura cincta</name>
    <dbReference type="NCBI Taxonomy" id="48709"/>
    <lineage>
        <taxon>Eukaryota</taxon>
        <taxon>Metazoa</taxon>
        <taxon>Ecdysozoa</taxon>
        <taxon>Arthropoda</taxon>
        <taxon>Hexapoda</taxon>
        <taxon>Collembola</taxon>
        <taxon>Entomobryomorpha</taxon>
        <taxon>Entomobryoidea</taxon>
        <taxon>Orchesellidae</taxon>
        <taxon>Orchesellinae</taxon>
        <taxon>Orchesella</taxon>
    </lineage>
</organism>
<dbReference type="GO" id="GO:0015421">
    <property type="term" value="F:ABC-type oligopeptide transporter activity"/>
    <property type="evidence" value="ECO:0007669"/>
    <property type="project" value="TreeGrafter"/>
</dbReference>
<feature type="transmembrane region" description="Helical" evidence="9">
    <location>
        <begin position="734"/>
        <end position="755"/>
    </location>
</feature>
<keyword evidence="4" id="KW-0547">Nucleotide-binding</keyword>
<evidence type="ECO:0000256" key="7">
    <source>
        <dbReference type="ARBA" id="ARBA00023136"/>
    </source>
</evidence>
<dbReference type="InterPro" id="IPR027417">
    <property type="entry name" value="P-loop_NTPase"/>
</dbReference>
<evidence type="ECO:0000259" key="11">
    <source>
        <dbReference type="PROSITE" id="PS50929"/>
    </source>
</evidence>
<dbReference type="GO" id="GO:0005524">
    <property type="term" value="F:ATP binding"/>
    <property type="evidence" value="ECO:0007669"/>
    <property type="project" value="UniProtKB-KW"/>
</dbReference>
<keyword evidence="5" id="KW-0067">ATP-binding</keyword>
<dbReference type="GO" id="GO:0016020">
    <property type="term" value="C:membrane"/>
    <property type="evidence" value="ECO:0007669"/>
    <property type="project" value="UniProtKB-SubCell"/>
</dbReference>
<dbReference type="Pfam" id="PF00664">
    <property type="entry name" value="ABC_membrane"/>
    <property type="match status" value="3"/>
</dbReference>
<feature type="domain" description="ABC transmembrane type-1" evidence="11">
    <location>
        <begin position="684"/>
        <end position="940"/>
    </location>
</feature>
<feature type="region of interest" description="Disordered" evidence="8">
    <location>
        <begin position="1284"/>
        <end position="1303"/>
    </location>
</feature>
<dbReference type="InterPro" id="IPR011527">
    <property type="entry name" value="ABC1_TM_dom"/>
</dbReference>
<dbReference type="GO" id="GO:0005737">
    <property type="term" value="C:cytoplasm"/>
    <property type="evidence" value="ECO:0007669"/>
    <property type="project" value="UniProtKB-ARBA"/>
</dbReference>
<evidence type="ECO:0000256" key="1">
    <source>
        <dbReference type="ARBA" id="ARBA00004141"/>
    </source>
</evidence>
<dbReference type="InterPro" id="IPR039421">
    <property type="entry name" value="Type_1_exporter"/>
</dbReference>
<dbReference type="InterPro" id="IPR003593">
    <property type="entry name" value="AAA+_ATPase"/>
</dbReference>
<dbReference type="EMBL" id="LJIJ01000087">
    <property type="protein sequence ID" value="ODN03074.1"/>
    <property type="molecule type" value="Genomic_DNA"/>
</dbReference>
<feature type="domain" description="ABC transmembrane type-1" evidence="11">
    <location>
        <begin position="122"/>
        <end position="232"/>
    </location>
</feature>
<dbReference type="Pfam" id="PF00005">
    <property type="entry name" value="ABC_tran"/>
    <property type="match status" value="2"/>
</dbReference>
<dbReference type="InterPro" id="IPR003439">
    <property type="entry name" value="ABC_transporter-like_ATP-bd"/>
</dbReference>
<keyword evidence="6 9" id="KW-1133">Transmembrane helix</keyword>
<dbReference type="Proteomes" id="UP000094527">
    <property type="component" value="Unassembled WGS sequence"/>
</dbReference>
<dbReference type="Gene3D" id="1.20.1560.10">
    <property type="entry name" value="ABC transporter type 1, transmembrane domain"/>
    <property type="match status" value="3"/>
</dbReference>
<evidence type="ECO:0000256" key="9">
    <source>
        <dbReference type="SAM" id="Phobius"/>
    </source>
</evidence>
<proteinExistence type="predicted"/>
<evidence type="ECO:0000313" key="12">
    <source>
        <dbReference type="EMBL" id="ODN03074.1"/>
    </source>
</evidence>
<dbReference type="PANTHER" id="PTHR43394:SF1">
    <property type="entry name" value="ATP-BINDING CASSETTE SUB-FAMILY B MEMBER 10, MITOCHONDRIAL"/>
    <property type="match status" value="1"/>
</dbReference>
<reference evidence="12 13" key="1">
    <citation type="journal article" date="2016" name="Genome Biol. Evol.">
        <title>Gene Family Evolution Reflects Adaptation to Soil Environmental Stressors in the Genome of the Collembolan Orchesella cincta.</title>
        <authorList>
            <person name="Faddeeva-Vakhrusheva A."/>
            <person name="Derks M.F."/>
            <person name="Anvar S.Y."/>
            <person name="Agamennone V."/>
            <person name="Suring W."/>
            <person name="Smit S."/>
            <person name="van Straalen N.M."/>
            <person name="Roelofs D."/>
        </authorList>
    </citation>
    <scope>NUCLEOTIDE SEQUENCE [LARGE SCALE GENOMIC DNA]</scope>
    <source>
        <tissue evidence="12">Mixed pool</tissue>
    </source>
</reference>
<dbReference type="SUPFAM" id="SSF52540">
    <property type="entry name" value="P-loop containing nucleoside triphosphate hydrolases"/>
    <property type="match status" value="2"/>
</dbReference>
<dbReference type="Gene3D" id="3.40.50.300">
    <property type="entry name" value="P-loop containing nucleotide triphosphate hydrolases"/>
    <property type="match status" value="2"/>
</dbReference>
<dbReference type="InterPro" id="IPR036640">
    <property type="entry name" value="ABC1_TM_sf"/>
</dbReference>
<evidence type="ECO:0000256" key="8">
    <source>
        <dbReference type="SAM" id="MobiDB-lite"/>
    </source>
</evidence>
<dbReference type="OrthoDB" id="6500128at2759"/>
<name>A0A1D2NCT9_ORCCI</name>
<feature type="transmembrane region" description="Helical" evidence="9">
    <location>
        <begin position="918"/>
        <end position="940"/>
    </location>
</feature>
<evidence type="ECO:0000259" key="10">
    <source>
        <dbReference type="PROSITE" id="PS50893"/>
    </source>
</evidence>
<evidence type="ECO:0000313" key="13">
    <source>
        <dbReference type="Proteomes" id="UP000094527"/>
    </source>
</evidence>
<gene>
    <name evidence="12" type="ORF">Ocin01_03592</name>
</gene>
<dbReference type="PROSITE" id="PS50929">
    <property type="entry name" value="ABC_TM1F"/>
    <property type="match status" value="2"/>
</dbReference>
<feature type="transmembrane region" description="Helical" evidence="9">
    <location>
        <begin position="841"/>
        <end position="861"/>
    </location>
</feature>
<dbReference type="SUPFAM" id="SSF90123">
    <property type="entry name" value="ABC transporter transmembrane region"/>
    <property type="match status" value="2"/>
</dbReference>
<keyword evidence="7 9" id="KW-0472">Membrane</keyword>
<dbReference type="OMA" id="ACKCANA"/>
<feature type="transmembrane region" description="Helical" evidence="9">
    <location>
        <begin position="813"/>
        <end position="835"/>
    </location>
</feature>
<feature type="transmembrane region" description="Helical" evidence="9">
    <location>
        <begin position="101"/>
        <end position="124"/>
    </location>
</feature>
<feature type="domain" description="ABC transporter" evidence="10">
    <location>
        <begin position="269"/>
        <end position="514"/>
    </location>
</feature>
<dbReference type="FunFam" id="3.40.50.300:FF:000604">
    <property type="entry name" value="ABC transporter B family member 28"/>
    <property type="match status" value="2"/>
</dbReference>
<feature type="transmembrane region" description="Helical" evidence="9">
    <location>
        <begin position="207"/>
        <end position="224"/>
    </location>
</feature>
<keyword evidence="13" id="KW-1185">Reference proteome</keyword>
<evidence type="ECO:0000256" key="2">
    <source>
        <dbReference type="ARBA" id="ARBA00022448"/>
    </source>
</evidence>
<feature type="domain" description="ABC transporter" evidence="10">
    <location>
        <begin position="1019"/>
        <end position="1257"/>
    </location>
</feature>
<comment type="subcellular location">
    <subcellularLocation>
        <location evidence="1">Membrane</location>
        <topology evidence="1">Multi-pass membrane protein</topology>
    </subcellularLocation>
</comment>
<keyword evidence="2" id="KW-0813">Transport</keyword>
<dbReference type="SMART" id="SM00382">
    <property type="entry name" value="AAA"/>
    <property type="match status" value="2"/>
</dbReference>
<dbReference type="STRING" id="48709.A0A1D2NCT9"/>
<feature type="transmembrane region" description="Helical" evidence="9">
    <location>
        <begin position="153"/>
        <end position="181"/>
    </location>
</feature>
<evidence type="ECO:0000256" key="4">
    <source>
        <dbReference type="ARBA" id="ARBA00022741"/>
    </source>
</evidence>
<dbReference type="PROSITE" id="PS50893">
    <property type="entry name" value="ABC_TRANSPORTER_2"/>
    <property type="match status" value="2"/>
</dbReference>
<accession>A0A1D2NCT9</accession>
<evidence type="ECO:0000256" key="6">
    <source>
        <dbReference type="ARBA" id="ARBA00022989"/>
    </source>
</evidence>
<dbReference type="GO" id="GO:0016887">
    <property type="term" value="F:ATP hydrolysis activity"/>
    <property type="evidence" value="ECO:0007669"/>
    <property type="project" value="InterPro"/>
</dbReference>
<feature type="transmembrane region" description="Helical" evidence="9">
    <location>
        <begin position="960"/>
        <end position="981"/>
    </location>
</feature>
<keyword evidence="3 9" id="KW-0812">Transmembrane</keyword>
<protein>
    <submittedName>
        <fullName evidence="12">Bile salt export pump</fullName>
    </submittedName>
</protein>
<comment type="caution">
    <text evidence="12">The sequence shown here is derived from an EMBL/GenBank/DDBJ whole genome shotgun (WGS) entry which is preliminary data.</text>
</comment>
<evidence type="ECO:0000256" key="5">
    <source>
        <dbReference type="ARBA" id="ARBA00022840"/>
    </source>
</evidence>
<sequence>MNEFLQTPIPDFGKITKEHLEYFIEMELAVTTAYTVLSCIYFFCWNFAAQNQGGKLRRAFFLSLLHKDQTWFDLQKNFEDLNRTLENTRQIEDGIGEEIPVAISLSVMCSLCCALALAHGLFLARMRTVIMYQSQKKEQLLYRREMTRNNKTVYKAILLQSLAISTMYTLNFGVWAMIFWYGTANVLHNHGNCSDKLTFVEYDAGDLFVIIMSVIFGCGNVYLVRNVMKAVQVAKLCNAKVLKVIDGSSGIDGLSVEGFIPTAPFRGRVEFMDVRFTYPGKHEDITLNHLNFTAESNSLIALVGLQGSGKSTVLKLISKEYLPDSGFIIIDDLDIKALNVNWLRSRIGYVPQELTLFDMTIEDNIRMGNLEATFIEIQVACMNTGAHDFIMSFKGVKFHNAPKNRNLVVIGHRGCLLTPCQQQLICIARALVREPKILLLDEPTFPLDSKATSEFMQCLKSISTNRTVILVAHRLSTTIHADQIYVMKKGRVIEKGTHKRLLKAQGPYVNLCTMNRPSQSIHLPGYLEVFDSSEMSVVSLVRTFNVKPTLPNLYNDMLSLNPVVSKVTYAILKHATHTTQGYHDELEWKLEEEDPALVTYKDDFEDLFGVHLISSENQLGIKPSKTNVLSPSIASKEEINIQSKVGKQTVKREGEYERLSALNNFGLNWLSILTMASSNPLLIVIGSICSVLLAVPMPAFGLLFALVLDIVTDATLAPTSWSEAKTLGDDEHTYARWTIAFIAIVAVYMGFFSFIQDLTLNVSAFQAVQTIRRIIYSSIMKQDMSFFEDTRDSSPRLASVLLQDADGIRHLTICVYGTLIQTIFIFICAVTFCIYCHIRQTFYIILIATLIVAVNLADGWLARKQYGRTIKVLQDMSSIILEVFRSKHVITVCQMEPHFAQVFTNIQRKSLRVKKSLSCIRIFTFGVGQSAVFWGLGVILEVNKVEIMKDRKGFMNAMAVGFVLIFGLATLGTNLSVLMGFKHVAKGAKRILKVINRKTQLDPPENQISVTDDECSKAIEFVHTEFCRPHIPERCLLKGVNLVIPPKRVTAIVGTPESGKDGFLDILGRFYDAAAGLVAINGNDLRFFTASSLRERISVVTKDPQIFSRTVAQNIAIGDNSRPITMDDIIAVAKEANVHNFIVSLPEGYETRIGGEQDYLSGGQKYKIAIARALLKKPKILIIDDLTTILDKEGESSVLESVSHVKNDRTVIVISHRIDPIRDADRIAVMENGYLEEVGTHRGLLSRRPDGIYAHMWKSQHPMEDEKFVKGTVSFSKKMVDQRIIPLPPPTDDRGTNGDDENDVDTKIQELTENMKQQIYDDEEDDSPTSGCWGGFLGAIGLRIVESESTDLLD</sequence>
<feature type="transmembrane region" description="Helical" evidence="9">
    <location>
        <begin position="681"/>
        <end position="708"/>
    </location>
</feature>